<name>A0A402CZR8_9BACT</name>
<dbReference type="SUPFAM" id="SSF56784">
    <property type="entry name" value="HAD-like"/>
    <property type="match status" value="1"/>
</dbReference>
<dbReference type="AlphaFoldDB" id="A0A402CZR8"/>
<sequence>MSKKIDAHIRAVLFDLDGTLADSEIWWAQIDAAFLGEFGIVYDGEHHQALVGVAARSAMHFFKGAYNLALDPDEMLARYHEIAVDYYAARIDLFPNASEVLTSVRAMELPVGLVTSSARRLVVPFLKRHDLAAKFDVVVTGEEVKHAKPAPDIYLLAARRLKLPPRQCLAVEDSLTGVRAGRAAGMTVVAIPDKRWSDRRHFQDEAHGMAEDLQEVVGMLRRRRQETRRAESRNSRNSDVPMNDIEARE</sequence>
<dbReference type="NCBIfam" id="TIGR01509">
    <property type="entry name" value="HAD-SF-IA-v3"/>
    <property type="match status" value="1"/>
</dbReference>
<dbReference type="EMBL" id="AP025739">
    <property type="protein sequence ID" value="BDI33900.1"/>
    <property type="molecule type" value="Genomic_DNA"/>
</dbReference>
<organism evidence="2 3">
    <name type="scientific">Capsulimonas corticalis</name>
    <dbReference type="NCBI Taxonomy" id="2219043"/>
    <lineage>
        <taxon>Bacteria</taxon>
        <taxon>Bacillati</taxon>
        <taxon>Armatimonadota</taxon>
        <taxon>Armatimonadia</taxon>
        <taxon>Capsulimonadales</taxon>
        <taxon>Capsulimonadaceae</taxon>
        <taxon>Capsulimonas</taxon>
    </lineage>
</organism>
<dbReference type="InterPro" id="IPR041492">
    <property type="entry name" value="HAD_2"/>
</dbReference>
<evidence type="ECO:0000313" key="2">
    <source>
        <dbReference type="EMBL" id="BDI33900.1"/>
    </source>
</evidence>
<keyword evidence="3" id="KW-1185">Reference proteome</keyword>
<feature type="region of interest" description="Disordered" evidence="1">
    <location>
        <begin position="222"/>
        <end position="249"/>
    </location>
</feature>
<gene>
    <name evidence="2" type="ORF">CCAX7_59510</name>
</gene>
<reference evidence="2 3" key="1">
    <citation type="journal article" date="2019" name="Int. J. Syst. Evol. Microbiol.">
        <title>Capsulimonas corticalis gen. nov., sp. nov., an aerobic capsulated bacterium, of a novel bacterial order, Capsulimonadales ord. nov., of the class Armatimonadia of the phylum Armatimonadetes.</title>
        <authorList>
            <person name="Li J."/>
            <person name="Kudo C."/>
            <person name="Tonouchi A."/>
        </authorList>
    </citation>
    <scope>NUCLEOTIDE SEQUENCE [LARGE SCALE GENOMIC DNA]</scope>
    <source>
        <strain evidence="2 3">AX-7</strain>
    </source>
</reference>
<feature type="compositionally biased region" description="Basic and acidic residues" evidence="1">
    <location>
        <begin position="227"/>
        <end position="236"/>
    </location>
</feature>
<dbReference type="SFLD" id="SFLDS00003">
    <property type="entry name" value="Haloacid_Dehalogenase"/>
    <property type="match status" value="1"/>
</dbReference>
<evidence type="ECO:0000256" key="1">
    <source>
        <dbReference type="SAM" id="MobiDB-lite"/>
    </source>
</evidence>
<accession>A0A402CZR8</accession>
<dbReference type="InterPro" id="IPR036412">
    <property type="entry name" value="HAD-like_sf"/>
</dbReference>
<dbReference type="InterPro" id="IPR023198">
    <property type="entry name" value="PGP-like_dom2"/>
</dbReference>
<dbReference type="Gene3D" id="3.40.50.1000">
    <property type="entry name" value="HAD superfamily/HAD-like"/>
    <property type="match status" value="1"/>
</dbReference>
<dbReference type="Gene3D" id="1.10.150.240">
    <property type="entry name" value="Putative phosphatase, domain 2"/>
    <property type="match status" value="1"/>
</dbReference>
<dbReference type="Proteomes" id="UP000287394">
    <property type="component" value="Chromosome"/>
</dbReference>
<dbReference type="PANTHER" id="PTHR18901:SF38">
    <property type="entry name" value="PSEUDOURIDINE-5'-PHOSPHATASE"/>
    <property type="match status" value="1"/>
</dbReference>
<dbReference type="KEGG" id="ccot:CCAX7_59510"/>
<dbReference type="SFLD" id="SFLDG01135">
    <property type="entry name" value="C1.5.6:_HAD__Beta-PGM__Phospha"/>
    <property type="match status" value="1"/>
</dbReference>
<dbReference type="CDD" id="cd07505">
    <property type="entry name" value="HAD_BPGM-like"/>
    <property type="match status" value="1"/>
</dbReference>
<dbReference type="InterPro" id="IPR006439">
    <property type="entry name" value="HAD-SF_hydro_IA"/>
</dbReference>
<evidence type="ECO:0000313" key="3">
    <source>
        <dbReference type="Proteomes" id="UP000287394"/>
    </source>
</evidence>
<dbReference type="RefSeq" id="WP_165864371.1">
    <property type="nucleotide sequence ID" value="NZ_AP025739.1"/>
</dbReference>
<dbReference type="SFLD" id="SFLDG01129">
    <property type="entry name" value="C1.5:_HAD__Beta-PGM__Phosphata"/>
    <property type="match status" value="1"/>
</dbReference>
<protein>
    <submittedName>
        <fullName evidence="2">Uncharacterized protein</fullName>
    </submittedName>
</protein>
<dbReference type="Pfam" id="PF13419">
    <property type="entry name" value="HAD_2"/>
    <property type="match status" value="1"/>
</dbReference>
<dbReference type="PRINTS" id="PR00413">
    <property type="entry name" value="HADHALOGNASE"/>
</dbReference>
<dbReference type="PANTHER" id="PTHR18901">
    <property type="entry name" value="2-DEOXYGLUCOSE-6-PHOSPHATE PHOSPHATASE 2"/>
    <property type="match status" value="1"/>
</dbReference>
<dbReference type="InterPro" id="IPR023214">
    <property type="entry name" value="HAD_sf"/>
</dbReference>
<proteinExistence type="predicted"/>